<sequence length="427" mass="47189">MGHATLHPGHGTYERLVARLNRFPQGAPPSERLFQILRLLVSEEEADLLAQVPIRPFTARRAAAIWRIPQDRAQAALDALAERAMLLDFTQDGETRYVLPPPMAGFFEFSMMRVRGDVDQKALAELFHQYLNVEEDFVRALFANGETQVGRVFVDETALPREDSLVVLDHERASEVVRSAKAIGVGTCYCRHKMAHLGKACDAPMDICMTFGTCADSLTRHHVARRVEASECLDLLQQARERGLVQFGENVREQVSFICNCCGCCCEAMIAARRFAFMKPVHTTNFLPELATDCCNGCGRCVNACPVEALSLVSAHDPHHPAGKRAQLDEERCLGCGVCVRACAKDAIRLKSRRARVLTPANTAHRTVLMALERGQLAELLVDGQSGYGHRAVGALLGAVLKLPPLKQALASRQLKSRYLDRLMTGM</sequence>
<name>A0ABQ5PYR2_9BACT</name>
<dbReference type="PROSITE" id="PS51379">
    <property type="entry name" value="4FE4S_FER_2"/>
    <property type="match status" value="2"/>
</dbReference>
<dbReference type="RefSeq" id="WP_285608754.1">
    <property type="nucleotide sequence ID" value="NZ_BSDC01000002.1"/>
</dbReference>
<evidence type="ECO:0000256" key="1">
    <source>
        <dbReference type="ARBA" id="ARBA00022723"/>
    </source>
</evidence>
<evidence type="ECO:0000313" key="6">
    <source>
        <dbReference type="Proteomes" id="UP001165044"/>
    </source>
</evidence>
<dbReference type="SUPFAM" id="SSF54862">
    <property type="entry name" value="4Fe-4S ferredoxins"/>
    <property type="match status" value="1"/>
</dbReference>
<keyword evidence="6" id="KW-1185">Reference proteome</keyword>
<comment type="caution">
    <text evidence="5">The sequence shown here is derived from an EMBL/GenBank/DDBJ whole genome shotgun (WGS) entry which is preliminary data.</text>
</comment>
<feature type="domain" description="4Fe-4S ferredoxin-type" evidence="4">
    <location>
        <begin position="286"/>
        <end position="315"/>
    </location>
</feature>
<reference evidence="5" key="1">
    <citation type="journal article" date="2023" name="Antonie Van Leeuwenhoek">
        <title>Mesoterricola silvestris gen. nov., sp. nov., Mesoterricola sediminis sp. nov., Geothrix oryzae sp. nov., Geothrix edaphica sp. nov., Geothrix rubra sp. nov., and Geothrix limicola sp. nov., six novel members of Acidobacteriota isolated from soils.</title>
        <authorList>
            <person name="Itoh H."/>
            <person name="Sugisawa Y."/>
            <person name="Mise K."/>
            <person name="Xu Z."/>
            <person name="Kuniyasu M."/>
            <person name="Ushijima N."/>
            <person name="Kawano K."/>
            <person name="Kobayashi E."/>
            <person name="Shiratori Y."/>
            <person name="Masuda Y."/>
            <person name="Senoo K."/>
        </authorList>
    </citation>
    <scope>NUCLEOTIDE SEQUENCE</scope>
    <source>
        <strain evidence="5">Red802</strain>
    </source>
</reference>
<gene>
    <name evidence="5" type="ORF">GETHED_18910</name>
</gene>
<keyword evidence="1" id="KW-0479">Metal-binding</keyword>
<keyword evidence="2" id="KW-0408">Iron</keyword>
<organism evidence="5 6">
    <name type="scientific">Geothrix edaphica</name>
    <dbReference type="NCBI Taxonomy" id="2927976"/>
    <lineage>
        <taxon>Bacteria</taxon>
        <taxon>Pseudomonadati</taxon>
        <taxon>Acidobacteriota</taxon>
        <taxon>Holophagae</taxon>
        <taxon>Holophagales</taxon>
        <taxon>Holophagaceae</taxon>
        <taxon>Geothrix</taxon>
    </lineage>
</organism>
<evidence type="ECO:0000313" key="5">
    <source>
        <dbReference type="EMBL" id="GLH67527.1"/>
    </source>
</evidence>
<evidence type="ECO:0000256" key="3">
    <source>
        <dbReference type="ARBA" id="ARBA00023014"/>
    </source>
</evidence>
<protein>
    <submittedName>
        <fullName evidence="5">(Fe-S)-binding protein</fullName>
    </submittedName>
</protein>
<evidence type="ECO:0000256" key="2">
    <source>
        <dbReference type="ARBA" id="ARBA00023004"/>
    </source>
</evidence>
<accession>A0ABQ5PYR2</accession>
<dbReference type="InterPro" id="IPR017900">
    <property type="entry name" value="4Fe4S_Fe_S_CS"/>
</dbReference>
<dbReference type="PROSITE" id="PS00198">
    <property type="entry name" value="4FE4S_FER_1"/>
    <property type="match status" value="1"/>
</dbReference>
<dbReference type="Gene3D" id="3.30.70.3270">
    <property type="match status" value="1"/>
</dbReference>
<keyword evidence="3" id="KW-0411">Iron-sulfur</keyword>
<dbReference type="InterPro" id="IPR017896">
    <property type="entry name" value="4Fe4S_Fe-S-bd"/>
</dbReference>
<proteinExistence type="predicted"/>
<dbReference type="Proteomes" id="UP001165044">
    <property type="component" value="Unassembled WGS sequence"/>
</dbReference>
<evidence type="ECO:0000259" key="4">
    <source>
        <dbReference type="PROSITE" id="PS51379"/>
    </source>
</evidence>
<dbReference type="Pfam" id="PF12838">
    <property type="entry name" value="Fer4_7"/>
    <property type="match status" value="1"/>
</dbReference>
<dbReference type="EMBL" id="BSDC01000002">
    <property type="protein sequence ID" value="GLH67527.1"/>
    <property type="molecule type" value="Genomic_DNA"/>
</dbReference>
<feature type="domain" description="4Fe-4S ferredoxin-type" evidence="4">
    <location>
        <begin position="324"/>
        <end position="353"/>
    </location>
</feature>